<name>A0AAV7PHR0_PLEWA</name>
<proteinExistence type="predicted"/>
<protein>
    <submittedName>
        <fullName evidence="2">Uncharacterized protein</fullName>
    </submittedName>
</protein>
<keyword evidence="3" id="KW-1185">Reference proteome</keyword>
<gene>
    <name evidence="2" type="ORF">NDU88_006186</name>
</gene>
<evidence type="ECO:0000313" key="2">
    <source>
        <dbReference type="EMBL" id="KAJ1127793.1"/>
    </source>
</evidence>
<feature type="region of interest" description="Disordered" evidence="1">
    <location>
        <begin position="25"/>
        <end position="67"/>
    </location>
</feature>
<reference evidence="2" key="1">
    <citation type="journal article" date="2022" name="bioRxiv">
        <title>Sequencing and chromosome-scale assembly of the giantPleurodeles waltlgenome.</title>
        <authorList>
            <person name="Brown T."/>
            <person name="Elewa A."/>
            <person name="Iarovenko S."/>
            <person name="Subramanian E."/>
            <person name="Araus A.J."/>
            <person name="Petzold A."/>
            <person name="Susuki M."/>
            <person name="Suzuki K.-i.T."/>
            <person name="Hayashi T."/>
            <person name="Toyoda A."/>
            <person name="Oliveira C."/>
            <person name="Osipova E."/>
            <person name="Leigh N.D."/>
            <person name="Simon A."/>
            <person name="Yun M.H."/>
        </authorList>
    </citation>
    <scope>NUCLEOTIDE SEQUENCE</scope>
    <source>
        <strain evidence="2">20211129_DDA</strain>
        <tissue evidence="2">Liver</tissue>
    </source>
</reference>
<organism evidence="2 3">
    <name type="scientific">Pleurodeles waltl</name>
    <name type="common">Iberian ribbed newt</name>
    <dbReference type="NCBI Taxonomy" id="8319"/>
    <lineage>
        <taxon>Eukaryota</taxon>
        <taxon>Metazoa</taxon>
        <taxon>Chordata</taxon>
        <taxon>Craniata</taxon>
        <taxon>Vertebrata</taxon>
        <taxon>Euteleostomi</taxon>
        <taxon>Amphibia</taxon>
        <taxon>Batrachia</taxon>
        <taxon>Caudata</taxon>
        <taxon>Salamandroidea</taxon>
        <taxon>Salamandridae</taxon>
        <taxon>Pleurodelinae</taxon>
        <taxon>Pleurodeles</taxon>
    </lineage>
</organism>
<dbReference type="Proteomes" id="UP001066276">
    <property type="component" value="Chromosome 7"/>
</dbReference>
<accession>A0AAV7PHR0</accession>
<sequence length="81" mass="9182">MEHLAEICPRVSLFPKICRRKEAAADKQIHERRPESSALQAQRNAALRFPTSPSDEELSAQSVSWPPCSPALFVKAFRLYD</sequence>
<feature type="compositionally biased region" description="Basic and acidic residues" evidence="1">
    <location>
        <begin position="25"/>
        <end position="35"/>
    </location>
</feature>
<evidence type="ECO:0000313" key="3">
    <source>
        <dbReference type="Proteomes" id="UP001066276"/>
    </source>
</evidence>
<comment type="caution">
    <text evidence="2">The sequence shown here is derived from an EMBL/GenBank/DDBJ whole genome shotgun (WGS) entry which is preliminary data.</text>
</comment>
<dbReference type="EMBL" id="JANPWB010000011">
    <property type="protein sequence ID" value="KAJ1127793.1"/>
    <property type="molecule type" value="Genomic_DNA"/>
</dbReference>
<evidence type="ECO:0000256" key="1">
    <source>
        <dbReference type="SAM" id="MobiDB-lite"/>
    </source>
</evidence>
<dbReference type="AlphaFoldDB" id="A0AAV7PHR0"/>